<feature type="compositionally biased region" description="Pro residues" evidence="11">
    <location>
        <begin position="454"/>
        <end position="492"/>
    </location>
</feature>
<feature type="compositionally biased region" description="Low complexity" evidence="11">
    <location>
        <begin position="552"/>
        <end position="563"/>
    </location>
</feature>
<dbReference type="InterPro" id="IPR001878">
    <property type="entry name" value="Znf_CCHC"/>
</dbReference>
<evidence type="ECO:0000256" key="4">
    <source>
        <dbReference type="ARBA" id="ARBA00022723"/>
    </source>
</evidence>
<protein>
    <recommendedName>
        <fullName evidence="3">Zinc finger CCHC domain-containing protein 8</fullName>
    </recommendedName>
    <alternativeName>
        <fullName evidence="8">TRAMP-like complex RNA-binding factor ZCCHC8</fullName>
    </alternativeName>
</protein>
<dbReference type="OrthoDB" id="8026949at2759"/>
<evidence type="ECO:0000256" key="9">
    <source>
        <dbReference type="ARBA" id="ARBA00045870"/>
    </source>
</evidence>
<gene>
    <name evidence="14" type="primary">zcchc8</name>
</gene>
<keyword evidence="7" id="KW-0539">Nucleus</keyword>
<dbReference type="CTD" id="55596"/>
<dbReference type="GO" id="GO:0003723">
    <property type="term" value="F:RNA binding"/>
    <property type="evidence" value="ECO:0007669"/>
    <property type="project" value="TreeGrafter"/>
</dbReference>
<comment type="similarity">
    <text evidence="2">Belongs to the ZCCHC8 family.</text>
</comment>
<dbReference type="AlphaFoldDB" id="A0A6P7NEI4"/>
<dbReference type="RefSeq" id="XP_029018082.1">
    <property type="nucleotide sequence ID" value="XM_029162249.3"/>
</dbReference>
<organism evidence="13 14">
    <name type="scientific">Betta splendens</name>
    <name type="common">Siamese fighting fish</name>
    <dbReference type="NCBI Taxonomy" id="158456"/>
    <lineage>
        <taxon>Eukaryota</taxon>
        <taxon>Metazoa</taxon>
        <taxon>Chordata</taxon>
        <taxon>Craniata</taxon>
        <taxon>Vertebrata</taxon>
        <taxon>Euteleostomi</taxon>
        <taxon>Actinopterygii</taxon>
        <taxon>Neopterygii</taxon>
        <taxon>Teleostei</taxon>
        <taxon>Neoteleostei</taxon>
        <taxon>Acanthomorphata</taxon>
        <taxon>Anabantaria</taxon>
        <taxon>Anabantiformes</taxon>
        <taxon>Anabantoidei</taxon>
        <taxon>Osphronemidae</taxon>
        <taxon>Betta</taxon>
    </lineage>
</organism>
<feature type="domain" description="CCHC-type" evidence="12">
    <location>
        <begin position="220"/>
        <end position="235"/>
    </location>
</feature>
<evidence type="ECO:0000256" key="11">
    <source>
        <dbReference type="SAM" id="MobiDB-lite"/>
    </source>
</evidence>
<comment type="subcellular location">
    <subcellularLocation>
        <location evidence="1">Nucleus</location>
        <location evidence="1">Nucleoplasm</location>
    </subcellularLocation>
</comment>
<evidence type="ECO:0000256" key="10">
    <source>
        <dbReference type="PROSITE-ProRule" id="PRU00047"/>
    </source>
</evidence>
<dbReference type="InterPro" id="IPR052115">
    <property type="entry name" value="NEXT_complex_subunit_ZCCHC8"/>
</dbReference>
<sequence>MAEFDFGDSELFQQLDDSAPLLPTHIRFSNDDEEDKEETQLRSRLEESDDYIQRLIEENKGLKRKLNILTQPSGITVENVKVDGPLLQILYTNNIISKQCRQEIEDSIRSVILKHQKLAHDEKRTSFHMKPQPSALALEEDLQKSTSSGVRTTTEAFKVVGSVFYFTTFTVDKLGQPLINENPQLTDGWDVPIYQQVFNQVIGTDGLEIEMKDKRSKSLCFNCGSSSHQLRDCPKPKDMAAINERRKEFNQNSNQTLQSNQRYHADEVEERFAKYKPGVMSEELLTALGVDGSTLPPLIYRMRQLGYPPGWLKEAEMENSGLTLYDGNASNDGNSTDNSRSQNISYDVSKLVDFPGFNVPAPHKMKDEFREYGSIPMQSNHMKQNYAVYLSNNFSTTGATCNKRRHELSFSPQPRKRTRLSPDRNSERSSDMDIESDPGTPYQNYGPTDFQFQPPLPPGSPCFSSPPPLPRGTPPATPTPPPLPKGTPPPTPTNGSPGLQGRNWVVVDEAIEGTEDDLTLEELEEQQRLIWAALENTETATNSDCETPALGTPVPSSSSVSTPAHVDTETEGEEQMDTMSPAETCHTGDNKKEVEAHGSSQSPAPIKVEDDSPQSPEPDKAQENRPQSPVSVKSQNETSQSSSPRKAHSDSPQSPGPVKSHDDGPQSPGPVKSHDDSPQSPGLVKSHDDSPQSPGLVKSHDNSPQRPGPVKSQDDGPQSPGPVKSHDDSPQSPEPDQSHDDGAQRPNIVKLQEVNLQNPHPDFSDVEAGDSPNVKMITAVPHRSKFAAGIVPFEETPEFTEVAEATGTYLKIRDLLKCSPRSLSKKK</sequence>
<evidence type="ECO:0000256" key="5">
    <source>
        <dbReference type="ARBA" id="ARBA00022771"/>
    </source>
</evidence>
<dbReference type="InterPro" id="IPR006568">
    <property type="entry name" value="PSP_pro-rich"/>
</dbReference>
<proteinExistence type="inferred from homology"/>
<comment type="function">
    <text evidence="9">Scaffolding subunit of the trimeric nuclear exosome targeting (NEXT) complex that is involved in the surveillance and turnover of aberrant transcripts and non-coding RNAs. NEXT functions as an RNA exosome cofactor that directs a subset of non-coding short-lived RNAs for exosomal degradation. May be involved in pre-mRNA splicing. It is required for 3'-end maturation of telomerase RNA component (TERC), TERC 3'-end targeting to the nuclear RNA exosome, and for telomerase function.</text>
</comment>
<dbReference type="SMART" id="SM00581">
    <property type="entry name" value="PSP"/>
    <property type="match status" value="1"/>
</dbReference>
<evidence type="ECO:0000256" key="2">
    <source>
        <dbReference type="ARBA" id="ARBA00007497"/>
    </source>
</evidence>
<name>A0A6P7NEI4_BETSP</name>
<dbReference type="KEGG" id="bspl:114862175"/>
<keyword evidence="4" id="KW-0479">Metal-binding</keyword>
<reference evidence="14" key="1">
    <citation type="submission" date="2025-08" db="UniProtKB">
        <authorList>
            <consortium name="RefSeq"/>
        </authorList>
    </citation>
    <scope>IDENTIFICATION</scope>
</reference>
<feature type="region of interest" description="Disordered" evidence="11">
    <location>
        <begin position="538"/>
        <end position="749"/>
    </location>
</feature>
<feature type="compositionally biased region" description="Polar residues" evidence="11">
    <location>
        <begin position="624"/>
        <end position="644"/>
    </location>
</feature>
<evidence type="ECO:0000256" key="7">
    <source>
        <dbReference type="ARBA" id="ARBA00023242"/>
    </source>
</evidence>
<feature type="compositionally biased region" description="Polar residues" evidence="11">
    <location>
        <begin position="328"/>
        <end position="342"/>
    </location>
</feature>
<evidence type="ECO:0000256" key="6">
    <source>
        <dbReference type="ARBA" id="ARBA00022833"/>
    </source>
</evidence>
<dbReference type="GO" id="GO:0008270">
    <property type="term" value="F:zinc ion binding"/>
    <property type="evidence" value="ECO:0007669"/>
    <property type="project" value="UniProtKB-KW"/>
</dbReference>
<evidence type="ECO:0000256" key="3">
    <source>
        <dbReference type="ARBA" id="ARBA00022379"/>
    </source>
</evidence>
<dbReference type="GO" id="GO:0005654">
    <property type="term" value="C:nucleoplasm"/>
    <property type="evidence" value="ECO:0007669"/>
    <property type="project" value="UniProtKB-SubCell"/>
</dbReference>
<feature type="region of interest" description="Disordered" evidence="11">
    <location>
        <begin position="323"/>
        <end position="342"/>
    </location>
</feature>
<dbReference type="Pfam" id="PF04046">
    <property type="entry name" value="PSP"/>
    <property type="match status" value="1"/>
</dbReference>
<accession>A0A6P7NEI4</accession>
<dbReference type="GO" id="GO:0071013">
    <property type="term" value="C:catalytic step 2 spliceosome"/>
    <property type="evidence" value="ECO:0007669"/>
    <property type="project" value="TreeGrafter"/>
</dbReference>
<keyword evidence="6" id="KW-0862">Zinc</keyword>
<feature type="compositionally biased region" description="Basic and acidic residues" evidence="11">
    <location>
        <begin position="420"/>
        <end position="431"/>
    </location>
</feature>
<dbReference type="InterPro" id="IPR036875">
    <property type="entry name" value="Znf_CCHC_sf"/>
</dbReference>
<feature type="compositionally biased region" description="Basic and acidic residues" evidence="11">
    <location>
        <begin position="586"/>
        <end position="596"/>
    </location>
</feature>
<evidence type="ECO:0000259" key="12">
    <source>
        <dbReference type="PROSITE" id="PS50158"/>
    </source>
</evidence>
<dbReference type="SMART" id="SM00343">
    <property type="entry name" value="ZnF_C2HC"/>
    <property type="match status" value="1"/>
</dbReference>
<keyword evidence="13" id="KW-1185">Reference proteome</keyword>
<evidence type="ECO:0000313" key="14">
    <source>
        <dbReference type="RefSeq" id="XP_029018082.1"/>
    </source>
</evidence>
<evidence type="ECO:0000256" key="8">
    <source>
        <dbReference type="ARBA" id="ARBA00032546"/>
    </source>
</evidence>
<dbReference type="Proteomes" id="UP000515150">
    <property type="component" value="Chromosome 9"/>
</dbReference>
<dbReference type="SUPFAM" id="SSF57756">
    <property type="entry name" value="Retrovirus zinc finger-like domains"/>
    <property type="match status" value="1"/>
</dbReference>
<dbReference type="InParanoid" id="A0A6P7NEI4"/>
<evidence type="ECO:0000313" key="13">
    <source>
        <dbReference type="Proteomes" id="UP000515150"/>
    </source>
</evidence>
<keyword evidence="5 10" id="KW-0863">Zinc-finger</keyword>
<dbReference type="PANTHER" id="PTHR13316">
    <property type="entry name" value="ZINC FINGER, CCHC DOMAIN CONTAINING 8"/>
    <property type="match status" value="1"/>
</dbReference>
<dbReference type="PROSITE" id="PS50158">
    <property type="entry name" value="ZF_CCHC"/>
    <property type="match status" value="1"/>
</dbReference>
<dbReference type="PANTHER" id="PTHR13316:SF0">
    <property type="entry name" value="ZINC FINGER CCHC DOMAIN-CONTAINING PROTEIN 8"/>
    <property type="match status" value="1"/>
</dbReference>
<evidence type="ECO:0000256" key="1">
    <source>
        <dbReference type="ARBA" id="ARBA00004642"/>
    </source>
</evidence>
<feature type="region of interest" description="Disordered" evidence="11">
    <location>
        <begin position="405"/>
        <end position="504"/>
    </location>
</feature>
<dbReference type="GeneID" id="114862175"/>